<dbReference type="Pfam" id="PF20151">
    <property type="entry name" value="DUF6533"/>
    <property type="match status" value="1"/>
</dbReference>
<evidence type="ECO:0000256" key="1">
    <source>
        <dbReference type="SAM" id="Phobius"/>
    </source>
</evidence>
<dbReference type="GeneID" id="64691831"/>
<feature type="transmembrane region" description="Helical" evidence="1">
    <location>
        <begin position="87"/>
        <end position="109"/>
    </location>
</feature>
<sequence>MTHVSNDPAWWPYIKWCYILNYFIVASSTAVVYDWVLTFAQEFELVWRRRWSFVTVLYVCVRCIGILYSIVYIVGNLPFSITDVVGNIFYFMQVWIPVVVNAMLGVIMMTRIHAMYQGSKIMLVFLGAVLLTCTIATVVMTGIGNIKASAVDVVLSGNRMCLSLGVADTLNREIFIPTLLWEVIALFLAVRIFIKHIRELQKSRTESTIGDCFTVLIRSHVPYFVGFVAVTCFNIGTLSPALDPITVGSGVYYGVFQIAQFVQMFVLGPRLVLSIRDYHAKLVADCDEGSAMPTIAFQERGHVSTSGSE</sequence>
<keyword evidence="1" id="KW-1133">Transmembrane helix</keyword>
<feature type="transmembrane region" description="Helical" evidence="1">
    <location>
        <begin position="215"/>
        <end position="238"/>
    </location>
</feature>
<gene>
    <name evidence="3" type="ORF">F5147DRAFT_39302</name>
</gene>
<dbReference type="AlphaFoldDB" id="A0A9P7ETP5"/>
<feature type="transmembrane region" description="Helical" evidence="1">
    <location>
        <begin position="51"/>
        <end position="75"/>
    </location>
</feature>
<evidence type="ECO:0000313" key="4">
    <source>
        <dbReference type="Proteomes" id="UP000823399"/>
    </source>
</evidence>
<feature type="transmembrane region" description="Helical" evidence="1">
    <location>
        <begin position="174"/>
        <end position="194"/>
    </location>
</feature>
<dbReference type="Proteomes" id="UP000823399">
    <property type="component" value="Unassembled WGS sequence"/>
</dbReference>
<feature type="transmembrane region" description="Helical" evidence="1">
    <location>
        <begin position="121"/>
        <end position="143"/>
    </location>
</feature>
<protein>
    <recommendedName>
        <fullName evidence="2">DUF6533 domain-containing protein</fullName>
    </recommendedName>
</protein>
<dbReference type="OrthoDB" id="3349377at2759"/>
<evidence type="ECO:0000259" key="2">
    <source>
        <dbReference type="Pfam" id="PF20151"/>
    </source>
</evidence>
<feature type="transmembrane region" description="Helical" evidence="1">
    <location>
        <begin position="250"/>
        <end position="273"/>
    </location>
</feature>
<keyword evidence="1" id="KW-0472">Membrane</keyword>
<dbReference type="RefSeq" id="XP_041285962.1">
    <property type="nucleotide sequence ID" value="XM_041429572.1"/>
</dbReference>
<keyword evidence="1" id="KW-0812">Transmembrane</keyword>
<accession>A0A9P7ETP5</accession>
<feature type="transmembrane region" description="Helical" evidence="1">
    <location>
        <begin position="20"/>
        <end position="39"/>
    </location>
</feature>
<proteinExistence type="predicted"/>
<comment type="caution">
    <text evidence="3">The sequence shown here is derived from an EMBL/GenBank/DDBJ whole genome shotgun (WGS) entry which is preliminary data.</text>
</comment>
<evidence type="ECO:0000313" key="3">
    <source>
        <dbReference type="EMBL" id="KAG2089623.1"/>
    </source>
</evidence>
<keyword evidence="4" id="KW-1185">Reference proteome</keyword>
<reference evidence="3" key="1">
    <citation type="journal article" date="2020" name="New Phytol.">
        <title>Comparative genomics reveals dynamic genome evolution in host specialist ectomycorrhizal fungi.</title>
        <authorList>
            <person name="Lofgren L.A."/>
            <person name="Nguyen N.H."/>
            <person name="Vilgalys R."/>
            <person name="Ruytinx J."/>
            <person name="Liao H.L."/>
            <person name="Branco S."/>
            <person name="Kuo A."/>
            <person name="LaButti K."/>
            <person name="Lipzen A."/>
            <person name="Andreopoulos W."/>
            <person name="Pangilinan J."/>
            <person name="Riley R."/>
            <person name="Hundley H."/>
            <person name="Na H."/>
            <person name="Barry K."/>
            <person name="Grigoriev I.V."/>
            <person name="Stajich J.E."/>
            <person name="Kennedy P.G."/>
        </authorList>
    </citation>
    <scope>NUCLEOTIDE SEQUENCE</scope>
    <source>
        <strain evidence="3">FC423</strain>
    </source>
</reference>
<feature type="domain" description="DUF6533" evidence="2">
    <location>
        <begin position="22"/>
        <end position="67"/>
    </location>
</feature>
<dbReference type="EMBL" id="JABBWM010000110">
    <property type="protein sequence ID" value="KAG2089623.1"/>
    <property type="molecule type" value="Genomic_DNA"/>
</dbReference>
<name>A0A9P7ETP5_9AGAM</name>
<dbReference type="InterPro" id="IPR045340">
    <property type="entry name" value="DUF6533"/>
</dbReference>
<organism evidence="3 4">
    <name type="scientific">Suillus discolor</name>
    <dbReference type="NCBI Taxonomy" id="1912936"/>
    <lineage>
        <taxon>Eukaryota</taxon>
        <taxon>Fungi</taxon>
        <taxon>Dikarya</taxon>
        <taxon>Basidiomycota</taxon>
        <taxon>Agaricomycotina</taxon>
        <taxon>Agaricomycetes</taxon>
        <taxon>Agaricomycetidae</taxon>
        <taxon>Boletales</taxon>
        <taxon>Suillineae</taxon>
        <taxon>Suillaceae</taxon>
        <taxon>Suillus</taxon>
    </lineage>
</organism>